<dbReference type="STRING" id="692418.SAMN04488029_0015"/>
<dbReference type="Proteomes" id="UP000192472">
    <property type="component" value="Unassembled WGS sequence"/>
</dbReference>
<dbReference type="AlphaFoldDB" id="A0A1W2G5D2"/>
<sequence>MKLFSFVVSNYLILNDLNMKKILVLTVVFVSILSSARAQEVGIRLGDVLGNDAAVDAIFSIGDFSRIHADASFGKQFGESTVGLEVLYDFFYKPVGDVPGLNWYIGVGPSVLIANDLFLGASGEIGIEYHFDFPLALGADWRPTFWLIEETDFRGDSFGINARYVFGK</sequence>
<gene>
    <name evidence="1" type="ORF">SAMN04488029_0015</name>
</gene>
<proteinExistence type="predicted"/>
<evidence type="ECO:0008006" key="3">
    <source>
        <dbReference type="Google" id="ProtNLM"/>
    </source>
</evidence>
<dbReference type="SUPFAM" id="SSF56925">
    <property type="entry name" value="OMPA-like"/>
    <property type="match status" value="1"/>
</dbReference>
<keyword evidence="2" id="KW-1185">Reference proteome</keyword>
<dbReference type="EMBL" id="FWYF01000001">
    <property type="protein sequence ID" value="SMD31652.1"/>
    <property type="molecule type" value="Genomic_DNA"/>
</dbReference>
<evidence type="ECO:0000313" key="1">
    <source>
        <dbReference type="EMBL" id="SMD31652.1"/>
    </source>
</evidence>
<reference evidence="1 2" key="1">
    <citation type="submission" date="2017-04" db="EMBL/GenBank/DDBJ databases">
        <authorList>
            <person name="Afonso C.L."/>
            <person name="Miller P.J."/>
            <person name="Scott M.A."/>
            <person name="Spackman E."/>
            <person name="Goraichik I."/>
            <person name="Dimitrov K.M."/>
            <person name="Suarez D.L."/>
            <person name="Swayne D.E."/>
        </authorList>
    </citation>
    <scope>NUCLEOTIDE SEQUENCE [LARGE SCALE GENOMIC DNA]</scope>
    <source>
        <strain evidence="1 2">DSM 26133</strain>
    </source>
</reference>
<organism evidence="1 2">
    <name type="scientific">Reichenbachiella faecimaris</name>
    <dbReference type="NCBI Taxonomy" id="692418"/>
    <lineage>
        <taxon>Bacteria</taxon>
        <taxon>Pseudomonadati</taxon>
        <taxon>Bacteroidota</taxon>
        <taxon>Cytophagia</taxon>
        <taxon>Cytophagales</taxon>
        <taxon>Reichenbachiellaceae</taxon>
        <taxon>Reichenbachiella</taxon>
    </lineage>
</organism>
<dbReference type="InterPro" id="IPR011250">
    <property type="entry name" value="OMP/PagP_B-barrel"/>
</dbReference>
<protein>
    <recommendedName>
        <fullName evidence="3">Outer membrane insertion C-signal</fullName>
    </recommendedName>
</protein>
<accession>A0A1W2G5D2</accession>
<name>A0A1W2G5D2_REIFA</name>
<evidence type="ECO:0000313" key="2">
    <source>
        <dbReference type="Proteomes" id="UP000192472"/>
    </source>
</evidence>